<keyword evidence="2" id="KW-1185">Reference proteome</keyword>
<dbReference type="Gene3D" id="3.10.310.10">
    <property type="entry name" value="Diaminopimelate Epimerase, Chain A, domain 1"/>
    <property type="match status" value="2"/>
</dbReference>
<dbReference type="PANTHER" id="PTHR13774">
    <property type="entry name" value="PHENAZINE BIOSYNTHESIS PROTEIN"/>
    <property type="match status" value="1"/>
</dbReference>
<proteinExistence type="predicted"/>
<dbReference type="NCBIfam" id="TIGR00654">
    <property type="entry name" value="PhzF_family"/>
    <property type="match status" value="1"/>
</dbReference>
<name>A0ABU3P4K2_9FIRM</name>
<reference evidence="1 2" key="1">
    <citation type="submission" date="2023-07" db="EMBL/GenBank/DDBJ databases">
        <title>The novel representative of Negativicutes class, Anaeroselena agilis gen. nov. sp. nov.</title>
        <authorList>
            <person name="Prokofeva M.I."/>
            <person name="Elcheninov A.G."/>
            <person name="Klyukina A."/>
            <person name="Kublanov I.V."/>
            <person name="Frolov E.N."/>
            <person name="Podosokorskaya O.A."/>
        </authorList>
    </citation>
    <scope>NUCLEOTIDE SEQUENCE [LARGE SCALE GENOMIC DNA]</scope>
    <source>
        <strain evidence="1 2">4137-cl</strain>
    </source>
</reference>
<accession>A0ABU3P4K2</accession>
<comment type="caution">
    <text evidence="1">The sequence shown here is derived from an EMBL/GenBank/DDBJ whole genome shotgun (WGS) entry which is preliminary data.</text>
</comment>
<dbReference type="Pfam" id="PF02567">
    <property type="entry name" value="PhzC-PhzF"/>
    <property type="match status" value="1"/>
</dbReference>
<sequence length="296" mass="31440">MEHEFLVVNSFAAAPFGGNPAAVFPDADNLAKDLMQKIARQMNLVETVFVSASSQGADFRLRYFTPAEELPVAGHPTIAAVAALLTTGRIDASRTKSLVVETGAGQQAVGIDSGASPPVIVMDQPTPQFHPVIHERQEVAETLGINAADLIDGLPVQPVDTGLGHIIVPVNSLDALMRVRRDTEPLRAMCRRYGMREVQAFAFAAYDPANDLHTRNICPREGLEDPGCGVGNGALGAYLLEHRFGDWPAIRLQAEQGTVVNMPCRITIHASRSPAGIALAVGGAGAVMIRGTLYSG</sequence>
<evidence type="ECO:0000313" key="1">
    <source>
        <dbReference type="EMBL" id="MDT8903943.1"/>
    </source>
</evidence>
<evidence type="ECO:0000313" key="2">
    <source>
        <dbReference type="Proteomes" id="UP001254848"/>
    </source>
</evidence>
<dbReference type="RefSeq" id="WP_413782383.1">
    <property type="nucleotide sequence ID" value="NZ_JAUOZS010000001.1"/>
</dbReference>
<organism evidence="1 2">
    <name type="scientific">Anaeroselena agilis</name>
    <dbReference type="NCBI Taxonomy" id="3063788"/>
    <lineage>
        <taxon>Bacteria</taxon>
        <taxon>Bacillati</taxon>
        <taxon>Bacillota</taxon>
        <taxon>Negativicutes</taxon>
        <taxon>Acetonemataceae</taxon>
        <taxon>Anaeroselena</taxon>
    </lineage>
</organism>
<dbReference type="SUPFAM" id="SSF54506">
    <property type="entry name" value="Diaminopimelate epimerase-like"/>
    <property type="match status" value="1"/>
</dbReference>
<dbReference type="EMBL" id="JAUOZS010000001">
    <property type="protein sequence ID" value="MDT8903943.1"/>
    <property type="molecule type" value="Genomic_DNA"/>
</dbReference>
<dbReference type="Proteomes" id="UP001254848">
    <property type="component" value="Unassembled WGS sequence"/>
</dbReference>
<gene>
    <name evidence="1" type="ORF">Q4T40_22145</name>
</gene>
<dbReference type="InterPro" id="IPR003719">
    <property type="entry name" value="Phenazine_PhzF-like"/>
</dbReference>
<dbReference type="PIRSF" id="PIRSF016184">
    <property type="entry name" value="PhzC_PhzF"/>
    <property type="match status" value="1"/>
</dbReference>
<protein>
    <submittedName>
        <fullName evidence="1">PhzF family phenazine biosynthesis protein</fullName>
    </submittedName>
</protein>